<dbReference type="Proteomes" id="UP001497623">
    <property type="component" value="Unassembled WGS sequence"/>
</dbReference>
<proteinExistence type="predicted"/>
<feature type="compositionally biased region" description="Low complexity" evidence="1">
    <location>
        <begin position="132"/>
        <end position="161"/>
    </location>
</feature>
<evidence type="ECO:0000313" key="2">
    <source>
        <dbReference type="EMBL" id="CAL4112086.1"/>
    </source>
</evidence>
<dbReference type="EMBL" id="CAXKWB010014903">
    <property type="protein sequence ID" value="CAL4112086.1"/>
    <property type="molecule type" value="Genomic_DNA"/>
</dbReference>
<name>A0AAV2R550_MEGNR</name>
<comment type="caution">
    <text evidence="2">The sequence shown here is derived from an EMBL/GenBank/DDBJ whole genome shotgun (WGS) entry which is preliminary data.</text>
</comment>
<organism evidence="2 3">
    <name type="scientific">Meganyctiphanes norvegica</name>
    <name type="common">Northern krill</name>
    <name type="synonym">Thysanopoda norvegica</name>
    <dbReference type="NCBI Taxonomy" id="48144"/>
    <lineage>
        <taxon>Eukaryota</taxon>
        <taxon>Metazoa</taxon>
        <taxon>Ecdysozoa</taxon>
        <taxon>Arthropoda</taxon>
        <taxon>Crustacea</taxon>
        <taxon>Multicrustacea</taxon>
        <taxon>Malacostraca</taxon>
        <taxon>Eumalacostraca</taxon>
        <taxon>Eucarida</taxon>
        <taxon>Euphausiacea</taxon>
        <taxon>Euphausiidae</taxon>
        <taxon>Meganyctiphanes</taxon>
    </lineage>
</organism>
<reference evidence="2 3" key="1">
    <citation type="submission" date="2024-05" db="EMBL/GenBank/DDBJ databases">
        <authorList>
            <person name="Wallberg A."/>
        </authorList>
    </citation>
    <scope>NUCLEOTIDE SEQUENCE [LARGE SCALE GENOMIC DNA]</scope>
</reference>
<evidence type="ECO:0000256" key="1">
    <source>
        <dbReference type="SAM" id="MobiDB-lite"/>
    </source>
</evidence>
<evidence type="ECO:0000313" key="3">
    <source>
        <dbReference type="Proteomes" id="UP001497623"/>
    </source>
</evidence>
<accession>A0AAV2R550</accession>
<dbReference type="AlphaFoldDB" id="A0AAV2R550"/>
<gene>
    <name evidence="2" type="ORF">MNOR_LOCUS19788</name>
</gene>
<protein>
    <submittedName>
        <fullName evidence="2">Uncharacterized protein</fullName>
    </submittedName>
</protein>
<feature type="region of interest" description="Disordered" evidence="1">
    <location>
        <begin position="132"/>
        <end position="163"/>
    </location>
</feature>
<feature type="non-terminal residue" evidence="2">
    <location>
        <position position="1"/>
    </location>
</feature>
<sequence>DSSVPLNPSLVMDKTQDLLIVRLVCVVTLIIGASEVTAALTCYMCSEDPHYSNYDPECADYSYKGRTETSDGFNTCYITIFLDEYLHRGGTSSEYDDGDCYNGGSATECYCKGDNCNTDSFCSQCGYPKPTPGTTTTTEATTLTTTKPPSPTTDSTTLTTTNPPPSTADNTITCYQCFDDPASGVYDPDCADYRYDGRTWDGAVVCYIVIYNNGYLQRGPLVDGAGHDDGECYYGSDFTECYCKSAYCNTESYCSQCGYPKPTPDTTTTTEATTLTTTNPPPPTTDNTITCYQCFDDPASGVYDPDCADYSYDGRTWDGADACYIVIYDDGYLRRGPLVDGAGHEDGECYYGSGFTECYCKSAYCNTESYCSQCGYPKPTPDTTTTTEATTLTTTNPPTPTTDDTITCYQCFDDPASGVYDPDCADYIYDGRTWDGADACYIVIYNNGYLRRGPLIDGAGHDDGECYYGSDFTECYCKSAYCNTESYCSQCGYPKPTPPLSPQIHL</sequence>
<keyword evidence="3" id="KW-1185">Reference proteome</keyword>